<keyword evidence="2" id="KW-1185">Reference proteome</keyword>
<dbReference type="InterPro" id="IPR016024">
    <property type="entry name" value="ARM-type_fold"/>
</dbReference>
<dbReference type="Proteomes" id="UP001234798">
    <property type="component" value="Chromosome"/>
</dbReference>
<sequence length="368" mass="40478">MTAQTNAPLKDSMGAPQLRKLSATLQSISPDFDSGRFLSEALAGLEHLTLMQRVRRASDAIAAAAHAIPDGYDGVLALLMQAAPKLGNGFMSLVAPDYVSQHGRHAFERSMDALKFFTSFGTSEFGVREFLRDDPQRALKIMNIWSEDSNDAVRRLASEGTRPRLPWSFRLSAIEASPELAAPILNRLRADPSLYVRRSVANHLNDITKANPAWVLERAAQWGVADPHTKWIIRHALRSLIKQGNASALAILGAEAATNITVEAFNVTPARITLGDTLTLTCSLRSSAATSKRLIVLYRIGYVRQNGSTSFKAFRLKELTLEPGQTVTLSRSQQIRDFTTRTHYAGRHEVELCVNGGVVARDGFELVR</sequence>
<dbReference type="EMBL" id="CP132976">
    <property type="protein sequence ID" value="WMD21626.1"/>
    <property type="molecule type" value="Genomic_DNA"/>
</dbReference>
<accession>A0ABY9M3Q5</accession>
<gene>
    <name evidence="1" type="ORF">RAS12_04405</name>
</gene>
<name>A0ABY9M3Q5_9BURK</name>
<dbReference type="Gene3D" id="1.25.40.290">
    <property type="entry name" value="ARM repeat domains"/>
    <property type="match status" value="1"/>
</dbReference>
<dbReference type="RefSeq" id="WP_306945505.1">
    <property type="nucleotide sequence ID" value="NZ_CP132976.1"/>
</dbReference>
<proteinExistence type="predicted"/>
<dbReference type="SUPFAM" id="SSF48371">
    <property type="entry name" value="ARM repeat"/>
    <property type="match status" value="1"/>
</dbReference>
<evidence type="ECO:0000313" key="1">
    <source>
        <dbReference type="EMBL" id="WMD21626.1"/>
    </source>
</evidence>
<reference evidence="1 2" key="1">
    <citation type="submission" date="2023-08" db="EMBL/GenBank/DDBJ databases">
        <title>Achromobacter seleniivolatilans sp. nov., isolated from seleniferous soil.</title>
        <authorList>
            <person name="Zhang S."/>
            <person name="Li K."/>
            <person name="Peng J."/>
            <person name="Zhao Q."/>
            <person name="Wang H."/>
            <person name="Guo Y."/>
        </authorList>
    </citation>
    <scope>NUCLEOTIDE SEQUENCE [LARGE SCALE GENOMIC DNA]</scope>
    <source>
        <strain evidence="1 2">R39</strain>
    </source>
</reference>
<organism evidence="1 2">
    <name type="scientific">Achromobacter seleniivolatilans</name>
    <dbReference type="NCBI Taxonomy" id="3047478"/>
    <lineage>
        <taxon>Bacteria</taxon>
        <taxon>Pseudomonadati</taxon>
        <taxon>Pseudomonadota</taxon>
        <taxon>Betaproteobacteria</taxon>
        <taxon>Burkholderiales</taxon>
        <taxon>Alcaligenaceae</taxon>
        <taxon>Achromobacter</taxon>
    </lineage>
</organism>
<evidence type="ECO:0000313" key="2">
    <source>
        <dbReference type="Proteomes" id="UP001234798"/>
    </source>
</evidence>
<protein>
    <submittedName>
        <fullName evidence="1">DNA alkylation repair protein</fullName>
    </submittedName>
</protein>